<accession>A0AAF3FFU9</accession>
<name>A0AAF3FFU9_9BILA</name>
<dbReference type="Proteomes" id="UP000887575">
    <property type="component" value="Unassembled WGS sequence"/>
</dbReference>
<evidence type="ECO:0000313" key="2">
    <source>
        <dbReference type="Proteomes" id="UP000887575"/>
    </source>
</evidence>
<keyword evidence="2" id="KW-1185">Reference proteome</keyword>
<protein>
    <submittedName>
        <fullName evidence="3">Uncharacterized protein</fullName>
    </submittedName>
</protein>
<evidence type="ECO:0000256" key="1">
    <source>
        <dbReference type="SAM" id="MobiDB-lite"/>
    </source>
</evidence>
<dbReference type="AlphaFoldDB" id="A0AAF3FFU9"/>
<feature type="compositionally biased region" description="Polar residues" evidence="1">
    <location>
        <begin position="25"/>
        <end position="37"/>
    </location>
</feature>
<feature type="region of interest" description="Disordered" evidence="1">
    <location>
        <begin position="18"/>
        <end position="37"/>
    </location>
</feature>
<sequence>MSQRSIFGLMPSGNPAFEKTYWPNEDTSGSSSENSPVSTLTVDVGSLTLAEFVERLEASGQRVMLMVVHFDGVGHVMPVTAFALQPNVDHFGGQGDWFVEDVVYALGHRQRDVNHGAFDFQVQYVGRGSLVPVQLMLFTELMFDSPAYVDGQLWSAEDVAKLFRKDLKGNPLRRKENQDDCSKIGFTCTREQTGWN</sequence>
<evidence type="ECO:0000313" key="3">
    <source>
        <dbReference type="WBParaSite" id="MBELARI_LOCUS4897"/>
    </source>
</evidence>
<proteinExistence type="predicted"/>
<organism evidence="2 3">
    <name type="scientific">Mesorhabditis belari</name>
    <dbReference type="NCBI Taxonomy" id="2138241"/>
    <lineage>
        <taxon>Eukaryota</taxon>
        <taxon>Metazoa</taxon>
        <taxon>Ecdysozoa</taxon>
        <taxon>Nematoda</taxon>
        <taxon>Chromadorea</taxon>
        <taxon>Rhabditida</taxon>
        <taxon>Rhabditina</taxon>
        <taxon>Rhabditomorpha</taxon>
        <taxon>Rhabditoidea</taxon>
        <taxon>Rhabditidae</taxon>
        <taxon>Mesorhabditinae</taxon>
        <taxon>Mesorhabditis</taxon>
    </lineage>
</organism>
<dbReference type="WBParaSite" id="MBELARI_LOCUS4897">
    <property type="protein sequence ID" value="MBELARI_LOCUS4897"/>
    <property type="gene ID" value="MBELARI_LOCUS4897"/>
</dbReference>
<reference evidence="3" key="1">
    <citation type="submission" date="2024-02" db="UniProtKB">
        <authorList>
            <consortium name="WormBaseParasite"/>
        </authorList>
    </citation>
    <scope>IDENTIFICATION</scope>
</reference>